<dbReference type="AlphaFoldDB" id="A0A1E3IG43"/>
<dbReference type="VEuPathDB" id="FungiDB:L203_03949"/>
<feature type="compositionally biased region" description="Low complexity" evidence="1">
    <location>
        <begin position="7"/>
        <end position="20"/>
    </location>
</feature>
<protein>
    <submittedName>
        <fullName evidence="2">Uncharacterized protein</fullName>
    </submittedName>
</protein>
<feature type="region of interest" description="Disordered" evidence="1">
    <location>
        <begin position="36"/>
        <end position="71"/>
    </location>
</feature>
<keyword evidence="3" id="KW-1185">Reference proteome</keyword>
<feature type="region of interest" description="Disordered" evidence="1">
    <location>
        <begin position="1"/>
        <end position="24"/>
    </location>
</feature>
<evidence type="ECO:0000313" key="2">
    <source>
        <dbReference type="EMBL" id="WVN87406.1"/>
    </source>
</evidence>
<dbReference type="OrthoDB" id="2573228at2759"/>
<reference evidence="2" key="2">
    <citation type="journal article" date="2022" name="Elife">
        <title>Obligate sexual reproduction of a homothallic fungus closely related to the Cryptococcus pathogenic species complex.</title>
        <authorList>
            <person name="Passer A.R."/>
            <person name="Clancey S.A."/>
            <person name="Shea T."/>
            <person name="David-Palma M."/>
            <person name="Averette A.F."/>
            <person name="Boekhout T."/>
            <person name="Porcel B.M."/>
            <person name="Nowrousian M."/>
            <person name="Cuomo C.A."/>
            <person name="Sun S."/>
            <person name="Heitman J."/>
            <person name="Coelho M.A."/>
        </authorList>
    </citation>
    <scope>NUCLEOTIDE SEQUENCE</scope>
    <source>
        <strain evidence="2">CBS 7841</strain>
    </source>
</reference>
<proteinExistence type="predicted"/>
<feature type="compositionally biased region" description="Basic and acidic residues" evidence="1">
    <location>
        <begin position="61"/>
        <end position="71"/>
    </location>
</feature>
<reference evidence="2" key="1">
    <citation type="submission" date="2016-06" db="EMBL/GenBank/DDBJ databases">
        <authorList>
            <person name="Cuomo C."/>
            <person name="Litvintseva A."/>
            <person name="Heitman J."/>
            <person name="Chen Y."/>
            <person name="Sun S."/>
            <person name="Springer D."/>
            <person name="Dromer F."/>
            <person name="Young S."/>
            <person name="Zeng Q."/>
            <person name="Chapman S."/>
            <person name="Gujja S."/>
            <person name="Saif S."/>
            <person name="Birren B."/>
        </authorList>
    </citation>
    <scope>NUCLEOTIDE SEQUENCE</scope>
    <source>
        <strain evidence="2">CBS 7841</strain>
    </source>
</reference>
<feature type="compositionally biased region" description="Low complexity" evidence="1">
    <location>
        <begin position="44"/>
        <end position="54"/>
    </location>
</feature>
<name>A0A1E3IG43_9TREE</name>
<sequence length="579" mass="65349">MTIAPLNSVYSSPSSTSNPTRKQPAIATREGTYIENFQAPGYPPSSSTYPTASSNWSHMTDSSKLEDGRGKEITNTFGQSYHTVFAGMRFIKQFFKKPQAVFDILRSIFDRILVSSPSTRQSMTALSTHPATTIAADNTAFLGLPRQNANLQLEPKAIQAPKNDYYGMYHPSVSAPMAAKVHTARRTITARQTHITGTSMPPDSISQYKCHNNRNPRQVEYSSSVQINTMEASIVQRSPQSRLADCQVTILQIMDNIDPLLACRICRMMYKRYISQIYSQVVISNANFDLLMEGYVNPRGPDGLLCMPVRQGKMKALSHVQSIRFEDIEGAKRFCEFFKSLRDLSLVSESQKAFTGVKKISFGGEMLENIRVARLAGLASKVRAYWSEFSMRLLQEIGCGRNDLSLCFDLEASEELWPPYGSNDSTPTSRIIDILSFGSIPSADHALTVSHCNLHISFNPNSAIPIILLPNGQNTKYTYHIAIAGRHAPRLFIRSLWMHFLIVRNKLPTLTDDNGMVRVPVFYKIPFRARLQESLEKYWVEEAQGIWSEDDWTRFKKSLNMRKKGEYSSCECCESIKKR</sequence>
<accession>A0A1E3IG43</accession>
<evidence type="ECO:0000256" key="1">
    <source>
        <dbReference type="SAM" id="MobiDB-lite"/>
    </source>
</evidence>
<reference evidence="2" key="3">
    <citation type="submission" date="2024-01" db="EMBL/GenBank/DDBJ databases">
        <authorList>
            <person name="Coelho M.A."/>
            <person name="David-Palma M."/>
            <person name="Shea T."/>
            <person name="Sun S."/>
            <person name="Cuomo C.A."/>
            <person name="Heitman J."/>
        </authorList>
    </citation>
    <scope>NUCLEOTIDE SEQUENCE</scope>
    <source>
        <strain evidence="2">CBS 7841</strain>
    </source>
</reference>
<evidence type="ECO:0000313" key="3">
    <source>
        <dbReference type="Proteomes" id="UP000094043"/>
    </source>
</evidence>
<dbReference type="Proteomes" id="UP000094043">
    <property type="component" value="Chromosome 3"/>
</dbReference>
<gene>
    <name evidence="2" type="ORF">L203_102585</name>
</gene>
<dbReference type="EMBL" id="CP143786">
    <property type="protein sequence ID" value="WVN87406.1"/>
    <property type="molecule type" value="Genomic_DNA"/>
</dbReference>
<dbReference type="KEGG" id="cdep:91086797"/>
<organism evidence="2 3">
    <name type="scientific">Cryptococcus depauperatus CBS 7841</name>
    <dbReference type="NCBI Taxonomy" id="1295531"/>
    <lineage>
        <taxon>Eukaryota</taxon>
        <taxon>Fungi</taxon>
        <taxon>Dikarya</taxon>
        <taxon>Basidiomycota</taxon>
        <taxon>Agaricomycotina</taxon>
        <taxon>Tremellomycetes</taxon>
        <taxon>Tremellales</taxon>
        <taxon>Cryptococcaceae</taxon>
        <taxon>Cryptococcus</taxon>
    </lineage>
</organism>
<dbReference type="RefSeq" id="XP_066068106.1">
    <property type="nucleotide sequence ID" value="XM_066212009.1"/>
</dbReference>
<dbReference type="GeneID" id="91086797"/>